<dbReference type="InterPro" id="IPR050640">
    <property type="entry name" value="Bact_2-comp_sensor_kinase"/>
</dbReference>
<feature type="domain" description="HAMP" evidence="14">
    <location>
        <begin position="282"/>
        <end position="335"/>
    </location>
</feature>
<feature type="domain" description="Histidine kinase" evidence="13">
    <location>
        <begin position="446"/>
        <end position="549"/>
    </location>
</feature>
<keyword evidence="7" id="KW-0547">Nucleotide-binding</keyword>
<dbReference type="GO" id="GO:0005886">
    <property type="term" value="C:plasma membrane"/>
    <property type="evidence" value="ECO:0007669"/>
    <property type="project" value="UniProtKB-SubCell"/>
</dbReference>
<keyword evidence="6" id="KW-0808">Transferase</keyword>
<keyword evidence="12" id="KW-0812">Transmembrane</keyword>
<evidence type="ECO:0000256" key="2">
    <source>
        <dbReference type="ARBA" id="ARBA00004651"/>
    </source>
</evidence>
<dbReference type="InterPro" id="IPR005467">
    <property type="entry name" value="His_kinase_dom"/>
</dbReference>
<dbReference type="PROSITE" id="PS50109">
    <property type="entry name" value="HIS_KIN"/>
    <property type="match status" value="1"/>
</dbReference>
<comment type="subcellular location">
    <subcellularLocation>
        <location evidence="2">Cell membrane</location>
        <topology evidence="2">Multi-pass membrane protein</topology>
    </subcellularLocation>
</comment>
<comment type="catalytic activity">
    <reaction evidence="1">
        <text>ATP + protein L-histidine = ADP + protein N-phospho-L-histidine.</text>
        <dbReference type="EC" id="2.7.13.3"/>
    </reaction>
</comment>
<evidence type="ECO:0000256" key="6">
    <source>
        <dbReference type="ARBA" id="ARBA00022679"/>
    </source>
</evidence>
<dbReference type="SUPFAM" id="SSF55874">
    <property type="entry name" value="ATPase domain of HSP90 chaperone/DNA topoisomerase II/histidine kinase"/>
    <property type="match status" value="1"/>
</dbReference>
<reference evidence="15 16" key="1">
    <citation type="submission" date="2019-11" db="EMBL/GenBank/DDBJ databases">
        <title>Draft genome sequences of five Paenibacillus species of dairy origin.</title>
        <authorList>
            <person name="Olajide A.M."/>
            <person name="Chen S."/>
            <person name="Lapointe G."/>
        </authorList>
    </citation>
    <scope>NUCLEOTIDE SEQUENCE [LARGE SCALE GENOMIC DNA]</scope>
    <source>
        <strain evidence="15 16">2CS3</strain>
    </source>
</reference>
<evidence type="ECO:0000256" key="3">
    <source>
        <dbReference type="ARBA" id="ARBA00012438"/>
    </source>
</evidence>
<dbReference type="Gene3D" id="6.10.340.10">
    <property type="match status" value="1"/>
</dbReference>
<evidence type="ECO:0000256" key="7">
    <source>
        <dbReference type="ARBA" id="ARBA00022741"/>
    </source>
</evidence>
<comment type="caution">
    <text evidence="15">The sequence shown here is derived from an EMBL/GenBank/DDBJ whole genome shotgun (WGS) entry which is preliminary data.</text>
</comment>
<name>A0A7X2Z943_9BACL</name>
<dbReference type="InterPro" id="IPR003660">
    <property type="entry name" value="HAMP_dom"/>
</dbReference>
<dbReference type="InterPro" id="IPR036890">
    <property type="entry name" value="HATPase_C_sf"/>
</dbReference>
<dbReference type="PROSITE" id="PS50885">
    <property type="entry name" value="HAMP"/>
    <property type="match status" value="1"/>
</dbReference>
<dbReference type="GO" id="GO:0005524">
    <property type="term" value="F:ATP binding"/>
    <property type="evidence" value="ECO:0007669"/>
    <property type="project" value="UniProtKB-KW"/>
</dbReference>
<organism evidence="15 16">
    <name type="scientific">Paenibacillus validus</name>
    <dbReference type="NCBI Taxonomy" id="44253"/>
    <lineage>
        <taxon>Bacteria</taxon>
        <taxon>Bacillati</taxon>
        <taxon>Bacillota</taxon>
        <taxon>Bacilli</taxon>
        <taxon>Bacillales</taxon>
        <taxon>Paenibacillaceae</taxon>
        <taxon>Paenibacillus</taxon>
    </lineage>
</organism>
<dbReference type="EC" id="2.7.13.3" evidence="3"/>
<evidence type="ECO:0000313" key="15">
    <source>
        <dbReference type="EMBL" id="MUG70634.1"/>
    </source>
</evidence>
<keyword evidence="8" id="KW-0418">Kinase</keyword>
<dbReference type="InterPro" id="IPR003594">
    <property type="entry name" value="HATPase_dom"/>
</dbReference>
<keyword evidence="4" id="KW-1003">Cell membrane</keyword>
<evidence type="ECO:0000259" key="13">
    <source>
        <dbReference type="PROSITE" id="PS50109"/>
    </source>
</evidence>
<evidence type="ECO:0000256" key="1">
    <source>
        <dbReference type="ARBA" id="ARBA00000085"/>
    </source>
</evidence>
<keyword evidence="16" id="KW-1185">Reference proteome</keyword>
<dbReference type="InterPro" id="IPR010559">
    <property type="entry name" value="Sig_transdc_His_kin_internal"/>
</dbReference>
<evidence type="ECO:0000256" key="9">
    <source>
        <dbReference type="ARBA" id="ARBA00022840"/>
    </source>
</evidence>
<evidence type="ECO:0000313" key="16">
    <source>
        <dbReference type="Proteomes" id="UP000450917"/>
    </source>
</evidence>
<feature type="transmembrane region" description="Helical" evidence="12">
    <location>
        <begin position="12"/>
        <end position="34"/>
    </location>
</feature>
<dbReference type="Gene3D" id="3.30.565.10">
    <property type="entry name" value="Histidine kinase-like ATPase, C-terminal domain"/>
    <property type="match status" value="1"/>
</dbReference>
<evidence type="ECO:0000259" key="14">
    <source>
        <dbReference type="PROSITE" id="PS50885"/>
    </source>
</evidence>
<evidence type="ECO:0000256" key="10">
    <source>
        <dbReference type="ARBA" id="ARBA00023012"/>
    </source>
</evidence>
<dbReference type="EMBL" id="WNZX01000005">
    <property type="protein sequence ID" value="MUG70634.1"/>
    <property type="molecule type" value="Genomic_DNA"/>
</dbReference>
<keyword evidence="12" id="KW-1133">Transmembrane helix</keyword>
<feature type="transmembrane region" description="Helical" evidence="12">
    <location>
        <begin position="261"/>
        <end position="281"/>
    </location>
</feature>
<evidence type="ECO:0000256" key="8">
    <source>
        <dbReference type="ARBA" id="ARBA00022777"/>
    </source>
</evidence>
<keyword evidence="5" id="KW-0597">Phosphoprotein</keyword>
<evidence type="ECO:0000256" key="5">
    <source>
        <dbReference type="ARBA" id="ARBA00022553"/>
    </source>
</evidence>
<dbReference type="PANTHER" id="PTHR34220:SF7">
    <property type="entry name" value="SENSOR HISTIDINE KINASE YPDA"/>
    <property type="match status" value="1"/>
</dbReference>
<dbReference type="Pfam" id="PF02518">
    <property type="entry name" value="HATPase_c"/>
    <property type="match status" value="1"/>
</dbReference>
<gene>
    <name evidence="15" type="ORF">GNP93_08065</name>
</gene>
<accession>A0A7X2Z943</accession>
<evidence type="ECO:0000256" key="12">
    <source>
        <dbReference type="SAM" id="Phobius"/>
    </source>
</evidence>
<evidence type="ECO:0000256" key="4">
    <source>
        <dbReference type="ARBA" id="ARBA00022475"/>
    </source>
</evidence>
<sequence>MRKRTNFNTLFIKMLLIMSVSMLIPIAVLGMLSFEKSKQQIESVTSQFLQDNLALNAKLVRKIMVSVEEESRRLAASKEIQDYLETYPLANEADQVPFSVVETRLQIKLTSAYRMDVLTKNSESYSQLYPLIQAAGKKGVWIHEWDRDMSSPVFIYIALIRNSAYDTIGILTLEIPEYLVRGGLVFPSSFKNYKVMLVDSGNHIISNTDTSFYNKEYYYEEYFPTDKWKKGEVGLNRDGWKLIAAVPRDELTGTIYQIKDFTFWIVMISMIVVTLFLVILVRTFTIPIKNLVLHMNEVKRGLLNPFALYQERRDEIGQLVRGYNQMVSGMLELLHKTKAMESDKRQLELQTLNHQINPHFFYNTLDAIKWRAEHSNETTIAAMVTKLASLLRFSLNNGDEWTTVEREIEHARNYLDIELLRSNRSFQVFSQIAPDVRKKKIIKLILQPIMENAVKHGISKHPEGKGKIKLTAKRDGNEIVFIIEDNGPGYHGGPLLNLGNPAERDGTGGIGLVNVHKRLELHFGHKFGLLVHPNPNTGFRVEIRHPIIEDGQDSRSGEHGGL</sequence>
<dbReference type="PANTHER" id="PTHR34220">
    <property type="entry name" value="SENSOR HISTIDINE KINASE YPDA"/>
    <property type="match status" value="1"/>
</dbReference>
<protein>
    <recommendedName>
        <fullName evidence="3">histidine kinase</fullName>
        <ecNumber evidence="3">2.7.13.3</ecNumber>
    </recommendedName>
</protein>
<dbReference type="Pfam" id="PF06580">
    <property type="entry name" value="His_kinase"/>
    <property type="match status" value="1"/>
</dbReference>
<dbReference type="GO" id="GO:0000155">
    <property type="term" value="F:phosphorelay sensor kinase activity"/>
    <property type="evidence" value="ECO:0007669"/>
    <property type="project" value="InterPro"/>
</dbReference>
<proteinExistence type="predicted"/>
<dbReference type="Pfam" id="PF00672">
    <property type="entry name" value="HAMP"/>
    <property type="match status" value="1"/>
</dbReference>
<dbReference type="RefSeq" id="WP_155614409.1">
    <property type="nucleotide sequence ID" value="NZ_WNZX01000005.1"/>
</dbReference>
<keyword evidence="9" id="KW-0067">ATP-binding</keyword>
<evidence type="ECO:0000256" key="11">
    <source>
        <dbReference type="ARBA" id="ARBA00023136"/>
    </source>
</evidence>
<dbReference type="SUPFAM" id="SSF158472">
    <property type="entry name" value="HAMP domain-like"/>
    <property type="match status" value="1"/>
</dbReference>
<keyword evidence="10" id="KW-0902">Two-component regulatory system</keyword>
<keyword evidence="11 12" id="KW-0472">Membrane</keyword>
<dbReference type="SMART" id="SM00387">
    <property type="entry name" value="HATPase_c"/>
    <property type="match status" value="1"/>
</dbReference>
<dbReference type="Proteomes" id="UP000450917">
    <property type="component" value="Unassembled WGS sequence"/>
</dbReference>
<dbReference type="AlphaFoldDB" id="A0A7X2Z943"/>
<dbReference type="CDD" id="cd06225">
    <property type="entry name" value="HAMP"/>
    <property type="match status" value="1"/>
</dbReference>